<dbReference type="HOGENOM" id="CLU_3070715_0_0_1"/>
<evidence type="ECO:0000313" key="1">
    <source>
        <dbReference type="EMBL" id="EFP10666.1"/>
    </source>
</evidence>
<accession>E3MWJ9</accession>
<evidence type="ECO:0000313" key="2">
    <source>
        <dbReference type="Proteomes" id="UP000008281"/>
    </source>
</evidence>
<name>E3MWJ9_CAERE</name>
<dbReference type="Proteomes" id="UP000008281">
    <property type="component" value="Unassembled WGS sequence"/>
</dbReference>
<protein>
    <submittedName>
        <fullName evidence="1">Uncharacterized protein</fullName>
    </submittedName>
</protein>
<gene>
    <name evidence="1" type="ORF">CRE_01122</name>
</gene>
<dbReference type="EMBL" id="DS268487">
    <property type="protein sequence ID" value="EFP10666.1"/>
    <property type="molecule type" value="Genomic_DNA"/>
</dbReference>
<dbReference type="InParanoid" id="E3MWJ9"/>
<keyword evidence="2" id="KW-1185">Reference proteome</keyword>
<sequence>MVPTDEYIHVVGKKTFVHAMIFNKRRVNIHFSTRSPNSSEMWNRCGVEGRSRG</sequence>
<reference evidence="1" key="1">
    <citation type="submission" date="2007-07" db="EMBL/GenBank/DDBJ databases">
        <title>PCAP assembly of the Caenorhabditis remanei genome.</title>
        <authorList>
            <consortium name="The Caenorhabditis remanei Sequencing Consortium"/>
            <person name="Wilson R.K."/>
        </authorList>
    </citation>
    <scope>NUCLEOTIDE SEQUENCE [LARGE SCALE GENOMIC DNA]</scope>
    <source>
        <strain evidence="1">PB4641</strain>
    </source>
</reference>
<proteinExistence type="predicted"/>
<dbReference type="AlphaFoldDB" id="E3MWJ9"/>
<organism evidence="2">
    <name type="scientific">Caenorhabditis remanei</name>
    <name type="common">Caenorhabditis vulgaris</name>
    <dbReference type="NCBI Taxonomy" id="31234"/>
    <lineage>
        <taxon>Eukaryota</taxon>
        <taxon>Metazoa</taxon>
        <taxon>Ecdysozoa</taxon>
        <taxon>Nematoda</taxon>
        <taxon>Chromadorea</taxon>
        <taxon>Rhabditida</taxon>
        <taxon>Rhabditina</taxon>
        <taxon>Rhabditomorpha</taxon>
        <taxon>Rhabditoidea</taxon>
        <taxon>Rhabditidae</taxon>
        <taxon>Peloderinae</taxon>
        <taxon>Caenorhabditis</taxon>
    </lineage>
</organism>